<evidence type="ECO:0000256" key="9">
    <source>
        <dbReference type="HAMAP-Rule" id="MF_02041"/>
    </source>
</evidence>
<evidence type="ECO:0000256" key="2">
    <source>
        <dbReference type="ARBA" id="ARBA00022555"/>
    </source>
</evidence>
<keyword evidence="4 9" id="KW-0288">FMN</keyword>
<comment type="caution">
    <text evidence="9">Lacks conserved residue(s) required for the propagation of feature annotation.</text>
</comment>
<name>A0A1M6THM9_9BACT</name>
<feature type="domain" description="DUS-like FMN-binding" evidence="13">
    <location>
        <begin position="47"/>
        <end position="355"/>
    </location>
</feature>
<evidence type="ECO:0000256" key="11">
    <source>
        <dbReference type="PIRSR" id="PIRSR006621-1"/>
    </source>
</evidence>
<evidence type="ECO:0000256" key="7">
    <source>
        <dbReference type="ARBA" id="ARBA00022884"/>
    </source>
</evidence>
<dbReference type="CDD" id="cd02801">
    <property type="entry name" value="DUS_like_FMN"/>
    <property type="match status" value="1"/>
</dbReference>
<dbReference type="InterPro" id="IPR004653">
    <property type="entry name" value="DusA"/>
</dbReference>
<feature type="binding site" evidence="9">
    <location>
        <begin position="49"/>
        <end position="51"/>
    </location>
    <ligand>
        <name>FMN</name>
        <dbReference type="ChEBI" id="CHEBI:58210"/>
    </ligand>
</feature>
<evidence type="ECO:0000256" key="6">
    <source>
        <dbReference type="ARBA" id="ARBA00022857"/>
    </source>
</evidence>
<dbReference type="GO" id="GO:0050660">
    <property type="term" value="F:flavin adenine dinucleotide binding"/>
    <property type="evidence" value="ECO:0007669"/>
    <property type="project" value="InterPro"/>
</dbReference>
<evidence type="ECO:0000256" key="4">
    <source>
        <dbReference type="ARBA" id="ARBA00022643"/>
    </source>
</evidence>
<evidence type="ECO:0000313" key="14">
    <source>
        <dbReference type="EMBL" id="SHK56562.1"/>
    </source>
</evidence>
<keyword evidence="3 9" id="KW-0285">Flavoprotein</keyword>
<comment type="function">
    <text evidence="9">Catalyzes the synthesis of 5,6-dihydrouridine (D), a modified base found in the D-loop of most tRNAs, via the reduction of the C5-C6 double bond in target uridines. Specifically modifies U20 and U20a in tRNAs.</text>
</comment>
<sequence>MANGNVEKGKIGGDLFLLQEAKMFCLSICKFGRMKFSDLHFHRRLSIAPMLDFTDRHERYFLRLLSKQVLLYTEMIVANALLYAKPKFLKHSPEENPVAVQLGGSDPKMLAECAKMVEDAGFDEVNLNCGCPSERVQCGSFGAVLMKQKDKVAECVQAMRAKVKIPVTVKTRLGVDEFTDYAFFKDFVETVHSAGCDAFIIHARTAKLRGYSPKENREKPTICYESVYRLKTEHPDWNVSVNGDVKTLDQVKSHLQHVDGVMMGRAVYANPWILRSADSEIFGKDDAAPATRKELLEQFLPYMEKELAEGCPLTILVKHLFGLFAGIPGGKKFRQILSEGASNSGAGIELVKKAMAEVSEV</sequence>
<evidence type="ECO:0000256" key="12">
    <source>
        <dbReference type="PIRSR" id="PIRSR006621-2"/>
    </source>
</evidence>
<evidence type="ECO:0000259" key="13">
    <source>
        <dbReference type="Pfam" id="PF01207"/>
    </source>
</evidence>
<organism evidence="14 15">
    <name type="scientific">Fibrobacter intestinalis</name>
    <dbReference type="NCBI Taxonomy" id="28122"/>
    <lineage>
        <taxon>Bacteria</taxon>
        <taxon>Pseudomonadati</taxon>
        <taxon>Fibrobacterota</taxon>
        <taxon>Fibrobacteria</taxon>
        <taxon>Fibrobacterales</taxon>
        <taxon>Fibrobacteraceae</taxon>
        <taxon>Fibrobacter</taxon>
    </lineage>
</organism>
<feature type="site" description="Interacts with tRNA; defines subfamily-specific binding signature" evidence="9">
    <location>
        <position position="214"/>
    </location>
</feature>
<dbReference type="PROSITE" id="PS01136">
    <property type="entry name" value="UPF0034"/>
    <property type="match status" value="1"/>
</dbReference>
<keyword evidence="2 9" id="KW-0820">tRNA-binding</keyword>
<comment type="similarity">
    <text evidence="10">Belongs to the dus family.</text>
</comment>
<evidence type="ECO:0000256" key="10">
    <source>
        <dbReference type="PIRNR" id="PIRNR006621"/>
    </source>
</evidence>
<comment type="cofactor">
    <cofactor evidence="1 9 10 12">
        <name>FMN</name>
        <dbReference type="ChEBI" id="CHEBI:58210"/>
    </cofactor>
</comment>
<evidence type="ECO:0000256" key="1">
    <source>
        <dbReference type="ARBA" id="ARBA00001917"/>
    </source>
</evidence>
<keyword evidence="15" id="KW-1185">Reference proteome</keyword>
<feature type="binding site" evidence="9 12">
    <location>
        <position position="202"/>
    </location>
    <ligand>
        <name>FMN</name>
        <dbReference type="ChEBI" id="CHEBI:58210"/>
    </ligand>
</feature>
<keyword evidence="8 9" id="KW-0560">Oxidoreductase</keyword>
<feature type="binding site" evidence="9 12">
    <location>
        <begin position="264"/>
        <end position="265"/>
    </location>
    <ligand>
        <name>FMN</name>
        <dbReference type="ChEBI" id="CHEBI:58210"/>
    </ligand>
</feature>
<reference evidence="15" key="1">
    <citation type="submission" date="2016-11" db="EMBL/GenBank/DDBJ databases">
        <authorList>
            <person name="Varghese N."/>
            <person name="Submissions S."/>
        </authorList>
    </citation>
    <scope>NUCLEOTIDE SEQUENCE [LARGE SCALE GENOMIC DNA]</scope>
    <source>
        <strain evidence="15">UWOS</strain>
    </source>
</reference>
<protein>
    <recommendedName>
        <fullName evidence="9">tRNA-dihydrouridine(20/20a) synthase</fullName>
        <ecNumber evidence="9">1.3.1.91</ecNumber>
    </recommendedName>
    <alternativeName>
        <fullName evidence="9">DusA-like U20-specific dihydrouridine synthase</fullName>
        <shortName evidence="9">U20-specific Dus</shortName>
    </alternativeName>
</protein>
<dbReference type="Gene3D" id="3.20.20.70">
    <property type="entry name" value="Aldolase class I"/>
    <property type="match status" value="1"/>
</dbReference>
<dbReference type="Gene3D" id="1.20.120.1460">
    <property type="match status" value="1"/>
</dbReference>
<dbReference type="HAMAP" id="MF_02041">
    <property type="entry name" value="DusA_subfam"/>
    <property type="match status" value="1"/>
</dbReference>
<evidence type="ECO:0000313" key="15">
    <source>
        <dbReference type="Proteomes" id="UP000184275"/>
    </source>
</evidence>
<feature type="binding site" evidence="9 12">
    <location>
        <position position="101"/>
    </location>
    <ligand>
        <name>FMN</name>
        <dbReference type="ChEBI" id="CHEBI:58210"/>
    </ligand>
</feature>
<dbReference type="Proteomes" id="UP000184275">
    <property type="component" value="Unassembled WGS sequence"/>
</dbReference>
<keyword evidence="5 9" id="KW-0819">tRNA processing</keyword>
<feature type="site" description="Interacts with tRNA; defines subfamily-specific binding signature" evidence="9">
    <location>
        <position position="334"/>
    </location>
</feature>
<keyword evidence="6 9" id="KW-0521">NADP</keyword>
<dbReference type="GO" id="GO:0010181">
    <property type="term" value="F:FMN binding"/>
    <property type="evidence" value="ECO:0007669"/>
    <property type="project" value="UniProtKB-UniRule"/>
</dbReference>
<dbReference type="GO" id="GO:0000049">
    <property type="term" value="F:tRNA binding"/>
    <property type="evidence" value="ECO:0007669"/>
    <property type="project" value="UniProtKB-UniRule"/>
</dbReference>
<dbReference type="NCBIfam" id="TIGR00742">
    <property type="entry name" value="yjbN"/>
    <property type="match status" value="1"/>
</dbReference>
<dbReference type="EMBL" id="FRAW01000010">
    <property type="protein sequence ID" value="SHK56562.1"/>
    <property type="molecule type" value="Genomic_DNA"/>
</dbReference>
<feature type="site" description="Interacts with tRNA" evidence="9">
    <location>
        <position position="128"/>
    </location>
</feature>
<dbReference type="InterPro" id="IPR035587">
    <property type="entry name" value="DUS-like_FMN-bd"/>
</dbReference>
<gene>
    <name evidence="14" type="ORF">SAMN05720469_11010</name>
</gene>
<keyword evidence="12" id="KW-0547">Nucleotide-binding</keyword>
<dbReference type="GO" id="GO:0102264">
    <property type="term" value="F:tRNA-dihydrouridine20 synthase activity"/>
    <property type="evidence" value="ECO:0007669"/>
    <property type="project" value="UniProtKB-EC"/>
</dbReference>
<dbReference type="InterPro" id="IPR018517">
    <property type="entry name" value="tRNA_hU_synthase_CS"/>
</dbReference>
<dbReference type="Pfam" id="PF01207">
    <property type="entry name" value="Dus"/>
    <property type="match status" value="1"/>
</dbReference>
<feature type="site" description="Interacts with tRNA" evidence="9">
    <location>
        <position position="217"/>
    </location>
</feature>
<dbReference type="RefSeq" id="WP_244889333.1">
    <property type="nucleotide sequence ID" value="NZ_FRAW01000010.1"/>
</dbReference>
<dbReference type="InterPro" id="IPR013785">
    <property type="entry name" value="Aldolase_TIM"/>
</dbReference>
<dbReference type="SUPFAM" id="SSF51395">
    <property type="entry name" value="FMN-linked oxidoreductases"/>
    <property type="match status" value="1"/>
</dbReference>
<dbReference type="AlphaFoldDB" id="A0A1M6THM9"/>
<dbReference type="GO" id="GO:0102266">
    <property type="term" value="F:tRNA-dihydrouridine20a synthase activity"/>
    <property type="evidence" value="ECO:0007669"/>
    <property type="project" value="RHEA"/>
</dbReference>
<comment type="similarity">
    <text evidence="9">Belongs to the Dus family. DusA subfamily.</text>
</comment>
<dbReference type="PANTHER" id="PTHR42907:SF1">
    <property type="entry name" value="FMN-LINKED OXIDOREDUCTASES SUPERFAMILY PROTEIN"/>
    <property type="match status" value="1"/>
</dbReference>
<comment type="catalytic activity">
    <reaction evidence="9">
        <text>5,6-dihydrouridine(20a) in tRNA + NAD(+) = uridine(20a) in tRNA + NADH + H(+)</text>
        <dbReference type="Rhea" id="RHEA:53348"/>
        <dbReference type="Rhea" id="RHEA-COMP:13535"/>
        <dbReference type="Rhea" id="RHEA-COMP:13536"/>
        <dbReference type="ChEBI" id="CHEBI:15378"/>
        <dbReference type="ChEBI" id="CHEBI:57540"/>
        <dbReference type="ChEBI" id="CHEBI:57945"/>
        <dbReference type="ChEBI" id="CHEBI:65315"/>
        <dbReference type="ChEBI" id="CHEBI:74443"/>
    </reaction>
</comment>
<comment type="catalytic activity">
    <reaction evidence="9">
        <text>5,6-dihydrouridine(20) in tRNA + NAD(+) = uridine(20) in tRNA + NADH + H(+)</text>
        <dbReference type="Rhea" id="RHEA:53340"/>
        <dbReference type="Rhea" id="RHEA-COMP:13533"/>
        <dbReference type="Rhea" id="RHEA-COMP:13534"/>
        <dbReference type="ChEBI" id="CHEBI:15378"/>
        <dbReference type="ChEBI" id="CHEBI:57540"/>
        <dbReference type="ChEBI" id="CHEBI:57945"/>
        <dbReference type="ChEBI" id="CHEBI:65315"/>
        <dbReference type="ChEBI" id="CHEBI:74443"/>
        <dbReference type="EC" id="1.3.1.91"/>
    </reaction>
</comment>
<evidence type="ECO:0000256" key="3">
    <source>
        <dbReference type="ARBA" id="ARBA00022630"/>
    </source>
</evidence>
<dbReference type="PANTHER" id="PTHR42907">
    <property type="entry name" value="FMN-LINKED OXIDOREDUCTASES SUPERFAMILY PROTEIN"/>
    <property type="match status" value="1"/>
</dbReference>
<comment type="catalytic activity">
    <reaction evidence="9">
        <text>5,6-dihydrouridine(20a) in tRNA + NADP(+) = uridine(20a) in tRNA + NADPH + H(+)</text>
        <dbReference type="Rhea" id="RHEA:53344"/>
        <dbReference type="Rhea" id="RHEA-COMP:13535"/>
        <dbReference type="Rhea" id="RHEA-COMP:13536"/>
        <dbReference type="ChEBI" id="CHEBI:15378"/>
        <dbReference type="ChEBI" id="CHEBI:57783"/>
        <dbReference type="ChEBI" id="CHEBI:58349"/>
        <dbReference type="ChEBI" id="CHEBI:65315"/>
        <dbReference type="ChEBI" id="CHEBI:74443"/>
    </reaction>
</comment>
<accession>A0A1M6THM9</accession>
<evidence type="ECO:0000256" key="8">
    <source>
        <dbReference type="ARBA" id="ARBA00023002"/>
    </source>
</evidence>
<proteinExistence type="inferred from homology"/>
<keyword evidence="7 9" id="KW-0694">RNA-binding</keyword>
<dbReference type="InterPro" id="IPR001269">
    <property type="entry name" value="DUS_fam"/>
</dbReference>
<dbReference type="NCBIfam" id="NF008774">
    <property type="entry name" value="PRK11815.1"/>
    <property type="match status" value="1"/>
</dbReference>
<comment type="catalytic activity">
    <reaction evidence="9">
        <text>5,6-dihydrouridine(20) in tRNA + NADP(+) = uridine(20) in tRNA + NADPH + H(+)</text>
        <dbReference type="Rhea" id="RHEA:53336"/>
        <dbReference type="Rhea" id="RHEA-COMP:13533"/>
        <dbReference type="Rhea" id="RHEA-COMP:13534"/>
        <dbReference type="ChEBI" id="CHEBI:15378"/>
        <dbReference type="ChEBI" id="CHEBI:57783"/>
        <dbReference type="ChEBI" id="CHEBI:58349"/>
        <dbReference type="ChEBI" id="CHEBI:65315"/>
        <dbReference type="ChEBI" id="CHEBI:74443"/>
        <dbReference type="EC" id="1.3.1.91"/>
    </reaction>
</comment>
<evidence type="ECO:0000256" key="5">
    <source>
        <dbReference type="ARBA" id="ARBA00022694"/>
    </source>
</evidence>
<feature type="active site" description="Proton donor" evidence="9 11">
    <location>
        <position position="131"/>
    </location>
</feature>
<dbReference type="PIRSF" id="PIRSF006621">
    <property type="entry name" value="Dus"/>
    <property type="match status" value="1"/>
</dbReference>
<feature type="binding site" evidence="9 12">
    <location>
        <position position="170"/>
    </location>
    <ligand>
        <name>FMN</name>
        <dbReference type="ChEBI" id="CHEBI:58210"/>
    </ligand>
</feature>
<dbReference type="EC" id="1.3.1.91" evidence="9"/>